<name>C6E3Q3_GEOSM</name>
<dbReference type="STRING" id="443144.GM21_1257"/>
<accession>C6E3Q3</accession>
<dbReference type="HOGENOM" id="CLU_1376435_0_0_7"/>
<dbReference type="AlphaFoldDB" id="C6E3Q3"/>
<organism evidence="1">
    <name type="scientific">Geobacter sp. (strain M21)</name>
    <dbReference type="NCBI Taxonomy" id="443144"/>
    <lineage>
        <taxon>Bacteria</taxon>
        <taxon>Pseudomonadati</taxon>
        <taxon>Thermodesulfobacteriota</taxon>
        <taxon>Desulfuromonadia</taxon>
        <taxon>Geobacterales</taxon>
        <taxon>Geobacteraceae</taxon>
        <taxon>Geobacter</taxon>
    </lineage>
</organism>
<dbReference type="KEGG" id="gem:GM21_1257"/>
<dbReference type="eggNOG" id="ENOG50335XC">
    <property type="taxonomic scope" value="Bacteria"/>
</dbReference>
<gene>
    <name evidence="1" type="ordered locus">GM21_1257</name>
</gene>
<reference evidence="1" key="1">
    <citation type="submission" date="2009-07" db="EMBL/GenBank/DDBJ databases">
        <title>Complete sequence of Geobacter sp. M21.</title>
        <authorList>
            <consortium name="US DOE Joint Genome Institute"/>
            <person name="Lucas S."/>
            <person name="Copeland A."/>
            <person name="Lapidus A."/>
            <person name="Glavina del Rio T."/>
            <person name="Dalin E."/>
            <person name="Tice H."/>
            <person name="Bruce D."/>
            <person name="Goodwin L."/>
            <person name="Pitluck S."/>
            <person name="Saunders E."/>
            <person name="Brettin T."/>
            <person name="Detter J.C."/>
            <person name="Han C."/>
            <person name="Larimer F."/>
            <person name="Land M."/>
            <person name="Hauser L."/>
            <person name="Kyrpides N."/>
            <person name="Ovchinnikova G."/>
            <person name="Lovley D."/>
        </authorList>
    </citation>
    <scope>NUCLEOTIDE SEQUENCE [LARGE SCALE GENOMIC DNA]</scope>
    <source>
        <strain evidence="1">M21</strain>
    </source>
</reference>
<protein>
    <submittedName>
        <fullName evidence="1">Uncharacterized protein</fullName>
    </submittedName>
</protein>
<dbReference type="OrthoDB" id="7432673at2"/>
<proteinExistence type="predicted"/>
<evidence type="ECO:0000313" key="1">
    <source>
        <dbReference type="EMBL" id="ACT17318.1"/>
    </source>
</evidence>
<dbReference type="EMBL" id="CP001661">
    <property type="protein sequence ID" value="ACT17318.1"/>
    <property type="molecule type" value="Genomic_DNA"/>
</dbReference>
<sequence>MTTKCKTKEVTVTVSNEKALSGMSEKERGVLLCMADKIFSDLQVTFKDGAPVPAKGKPADLPYALLLELCKTASVNGALQTVSNAGAGQYWNQTDTNLAVAFTQIADLAPQTPLEAMLISQMVAVNTAIGKTMYRAMLPEQTPYGKESNMGYATKLQRVFLQQIEALQKLRGKGQQTVRVEHVTVNAGGQAIVGNVEH</sequence>